<accession>A0ABC9GJH1</accession>
<sequence>MARSFTGAAAAFLLVAMMAVPSAHAGRALIERNAREADGNAAVRLPGLDFLMKLGEGVLADAAFVPKKGRVPGIHRYKKVPILGP</sequence>
<feature type="chain" id="PRO_5044844005" evidence="1">
    <location>
        <begin position="26"/>
        <end position="85"/>
    </location>
</feature>
<protein>
    <submittedName>
        <fullName evidence="2">Uncharacterized protein</fullName>
    </submittedName>
</protein>
<keyword evidence="1" id="KW-0732">Signal</keyword>
<evidence type="ECO:0000256" key="1">
    <source>
        <dbReference type="SAM" id="SignalP"/>
    </source>
</evidence>
<proteinExistence type="predicted"/>
<name>A0ABC9GJH1_9POAL</name>
<reference evidence="2" key="1">
    <citation type="submission" date="2024-10" db="EMBL/GenBank/DDBJ databases">
        <authorList>
            <person name="Ryan C."/>
        </authorList>
    </citation>
    <scope>NUCLEOTIDE SEQUENCE [LARGE SCALE GENOMIC DNA]</scope>
</reference>
<dbReference type="Proteomes" id="UP001497457">
    <property type="component" value="Chromosome 9rd"/>
</dbReference>
<dbReference type="AlphaFoldDB" id="A0ABC9GJH1"/>
<keyword evidence="3" id="KW-1185">Reference proteome</keyword>
<evidence type="ECO:0000313" key="3">
    <source>
        <dbReference type="Proteomes" id="UP001497457"/>
    </source>
</evidence>
<evidence type="ECO:0000313" key="2">
    <source>
        <dbReference type="EMBL" id="CAL5095148.1"/>
    </source>
</evidence>
<organism evidence="2 3">
    <name type="scientific">Urochloa decumbens</name>
    <dbReference type="NCBI Taxonomy" id="240449"/>
    <lineage>
        <taxon>Eukaryota</taxon>
        <taxon>Viridiplantae</taxon>
        <taxon>Streptophyta</taxon>
        <taxon>Embryophyta</taxon>
        <taxon>Tracheophyta</taxon>
        <taxon>Spermatophyta</taxon>
        <taxon>Magnoliopsida</taxon>
        <taxon>Liliopsida</taxon>
        <taxon>Poales</taxon>
        <taxon>Poaceae</taxon>
        <taxon>PACMAD clade</taxon>
        <taxon>Panicoideae</taxon>
        <taxon>Panicodae</taxon>
        <taxon>Paniceae</taxon>
        <taxon>Melinidinae</taxon>
        <taxon>Urochloa</taxon>
    </lineage>
</organism>
<gene>
    <name evidence="2" type="ORF">URODEC1_LOCUS116242</name>
</gene>
<dbReference type="EMBL" id="OZ075119">
    <property type="protein sequence ID" value="CAL5095148.1"/>
    <property type="molecule type" value="Genomic_DNA"/>
</dbReference>
<feature type="signal peptide" evidence="1">
    <location>
        <begin position="1"/>
        <end position="25"/>
    </location>
</feature>